<feature type="domain" description="Beta-lactamase-related" evidence="2">
    <location>
        <begin position="54"/>
        <end position="373"/>
    </location>
</feature>
<evidence type="ECO:0000313" key="3">
    <source>
        <dbReference type="EMBL" id="MTD95729.1"/>
    </source>
</evidence>
<reference evidence="3 4" key="1">
    <citation type="submission" date="2019-11" db="EMBL/GenBank/DDBJ databases">
        <title>Identification of a novel strain.</title>
        <authorList>
            <person name="Xu Q."/>
            <person name="Wang G."/>
        </authorList>
    </citation>
    <scope>NUCLEOTIDE SEQUENCE [LARGE SCALE GENOMIC DNA]</scope>
    <source>
        <strain evidence="4">xq</strain>
    </source>
</reference>
<sequence>MHARVPRMTWLGLLLGVACALSRPGSADTVGLTAYGSTQLNAAVERWLSSGGYRRAPALSVAVGVNGQLVFARGYGEARPGLPATEHTVYHIGSLSKQFTAAAVLGLVDRGALAPRSNNAMTLASSARDFFADVDNWEGSGHGPVTLRGLLTMTSGLPSLIAHPPAQADPWGTITSTRMLEELRKLAVPGTSTGFVYNNSAYFLLAEIVETVVAGDGRGTSSFADFVKGNIISRLGLSDTSFVGDYGSYSAMRTAMPSWGRTPAYRRRPAFVQADWLKGSADMASSAFDLFTWNKALMGNDLLSAQSRHLMFSDAARVGASTYYGMGWFIEHSPGWDWYSHSGYVPGFTSSNMIARHSPDGTWISVSLLTNADGVSGLNELASEIVRTVMHQTSAPGNAR</sequence>
<dbReference type="EMBL" id="WMBQ01000002">
    <property type="protein sequence ID" value="MTD95729.1"/>
    <property type="molecule type" value="Genomic_DNA"/>
</dbReference>
<dbReference type="PANTHER" id="PTHR46825">
    <property type="entry name" value="D-ALANYL-D-ALANINE-CARBOXYPEPTIDASE/ENDOPEPTIDASE AMPH"/>
    <property type="match status" value="1"/>
</dbReference>
<keyword evidence="1" id="KW-0732">Signal</keyword>
<dbReference type="InterPro" id="IPR050491">
    <property type="entry name" value="AmpC-like"/>
</dbReference>
<dbReference type="AlphaFoldDB" id="A0A6I3KMQ3"/>
<dbReference type="GO" id="GO:0016787">
    <property type="term" value="F:hydrolase activity"/>
    <property type="evidence" value="ECO:0007669"/>
    <property type="project" value="UniProtKB-KW"/>
</dbReference>
<evidence type="ECO:0000259" key="2">
    <source>
        <dbReference type="Pfam" id="PF00144"/>
    </source>
</evidence>
<dbReference type="InterPro" id="IPR012338">
    <property type="entry name" value="Beta-lactam/transpept-like"/>
</dbReference>
<evidence type="ECO:0000313" key="4">
    <source>
        <dbReference type="Proteomes" id="UP000440694"/>
    </source>
</evidence>
<keyword evidence="4" id="KW-1185">Reference proteome</keyword>
<feature type="chain" id="PRO_5026315941" evidence="1">
    <location>
        <begin position="28"/>
        <end position="400"/>
    </location>
</feature>
<evidence type="ECO:0000256" key="1">
    <source>
        <dbReference type="SAM" id="SignalP"/>
    </source>
</evidence>
<feature type="signal peptide" evidence="1">
    <location>
        <begin position="1"/>
        <end position="27"/>
    </location>
</feature>
<organism evidence="3 4">
    <name type="scientific">Hyphomicrobium album</name>
    <dbReference type="NCBI Taxonomy" id="2665159"/>
    <lineage>
        <taxon>Bacteria</taxon>
        <taxon>Pseudomonadati</taxon>
        <taxon>Pseudomonadota</taxon>
        <taxon>Alphaproteobacteria</taxon>
        <taxon>Hyphomicrobiales</taxon>
        <taxon>Hyphomicrobiaceae</taxon>
        <taxon>Hyphomicrobium</taxon>
    </lineage>
</organism>
<gene>
    <name evidence="3" type="ORF">GIW81_15420</name>
</gene>
<dbReference type="Proteomes" id="UP000440694">
    <property type="component" value="Unassembled WGS sequence"/>
</dbReference>
<accession>A0A6I3KMQ3</accession>
<name>A0A6I3KMQ3_9HYPH</name>
<dbReference type="Gene3D" id="3.40.710.10">
    <property type="entry name" value="DD-peptidase/beta-lactamase superfamily"/>
    <property type="match status" value="1"/>
</dbReference>
<dbReference type="InterPro" id="IPR001466">
    <property type="entry name" value="Beta-lactam-related"/>
</dbReference>
<proteinExistence type="predicted"/>
<dbReference type="Pfam" id="PF00144">
    <property type="entry name" value="Beta-lactamase"/>
    <property type="match status" value="1"/>
</dbReference>
<keyword evidence="3" id="KW-0378">Hydrolase</keyword>
<comment type="caution">
    <text evidence="3">The sequence shown here is derived from an EMBL/GenBank/DDBJ whole genome shotgun (WGS) entry which is preliminary data.</text>
</comment>
<dbReference type="SUPFAM" id="SSF56601">
    <property type="entry name" value="beta-lactamase/transpeptidase-like"/>
    <property type="match status" value="1"/>
</dbReference>
<dbReference type="PANTHER" id="PTHR46825:SF9">
    <property type="entry name" value="BETA-LACTAMASE-RELATED DOMAIN-CONTAINING PROTEIN"/>
    <property type="match status" value="1"/>
</dbReference>
<protein>
    <submittedName>
        <fullName evidence="3">Serine hydrolase</fullName>
    </submittedName>
</protein>
<dbReference type="PROSITE" id="PS51257">
    <property type="entry name" value="PROKAR_LIPOPROTEIN"/>
    <property type="match status" value="1"/>
</dbReference>